<keyword evidence="7" id="KW-1185">Reference proteome</keyword>
<feature type="domain" description="Ubiquitin fusion degradation protein UFD1 N-terminal subdomain 1" evidence="4">
    <location>
        <begin position="12"/>
        <end position="108"/>
    </location>
</feature>
<accession>A0A8S0R5R5</accession>
<dbReference type="OrthoDB" id="909440at2759"/>
<dbReference type="GO" id="GO:0006511">
    <property type="term" value="P:ubiquitin-dependent protein catabolic process"/>
    <property type="evidence" value="ECO:0007669"/>
    <property type="project" value="InterPro"/>
</dbReference>
<dbReference type="Pfam" id="PF24842">
    <property type="entry name" value="UFD1_N2"/>
    <property type="match status" value="1"/>
</dbReference>
<name>A0A8S0R5R5_OLEEU</name>
<comment type="similarity">
    <text evidence="1">Belongs to the UFD1 family.</text>
</comment>
<keyword evidence="2" id="KW-0833">Ubl conjugation pathway</keyword>
<dbReference type="InterPro" id="IPR055418">
    <property type="entry name" value="UFD1_N2"/>
</dbReference>
<organism evidence="6 7">
    <name type="scientific">Olea europaea subsp. europaea</name>
    <dbReference type="NCBI Taxonomy" id="158383"/>
    <lineage>
        <taxon>Eukaryota</taxon>
        <taxon>Viridiplantae</taxon>
        <taxon>Streptophyta</taxon>
        <taxon>Embryophyta</taxon>
        <taxon>Tracheophyta</taxon>
        <taxon>Spermatophyta</taxon>
        <taxon>Magnoliopsida</taxon>
        <taxon>eudicotyledons</taxon>
        <taxon>Gunneridae</taxon>
        <taxon>Pentapetalae</taxon>
        <taxon>asterids</taxon>
        <taxon>lamiids</taxon>
        <taxon>Lamiales</taxon>
        <taxon>Oleaceae</taxon>
        <taxon>Oleeae</taxon>
        <taxon>Olea</taxon>
    </lineage>
</organism>
<dbReference type="Gene3D" id="3.10.330.10">
    <property type="match status" value="1"/>
</dbReference>
<dbReference type="PANTHER" id="PTHR12555:SF13">
    <property type="entry name" value="UBIQUITIN RECOGNITION FACTOR IN ER-ASSOCIATED DEGRADATION PROTEIN 1"/>
    <property type="match status" value="1"/>
</dbReference>
<dbReference type="InterPro" id="IPR055417">
    <property type="entry name" value="UFD1_N1"/>
</dbReference>
<feature type="compositionally biased region" description="Polar residues" evidence="3">
    <location>
        <begin position="236"/>
        <end position="245"/>
    </location>
</feature>
<reference evidence="6 7" key="1">
    <citation type="submission" date="2019-12" db="EMBL/GenBank/DDBJ databases">
        <authorList>
            <person name="Alioto T."/>
            <person name="Alioto T."/>
            <person name="Gomez Garrido J."/>
        </authorList>
    </citation>
    <scope>NUCLEOTIDE SEQUENCE [LARGE SCALE GENOMIC DNA]</scope>
</reference>
<proteinExistence type="inferred from homology"/>
<dbReference type="Gene3D" id="2.40.40.50">
    <property type="entry name" value="Ubiquitin fusion degradation protein UFD1, N-terminal domain"/>
    <property type="match status" value="1"/>
</dbReference>
<dbReference type="EMBL" id="CACTIH010002164">
    <property type="protein sequence ID" value="CAA2974308.1"/>
    <property type="molecule type" value="Genomic_DNA"/>
</dbReference>
<evidence type="ECO:0000256" key="1">
    <source>
        <dbReference type="ARBA" id="ARBA00006043"/>
    </source>
</evidence>
<feature type="region of interest" description="Disordered" evidence="3">
    <location>
        <begin position="190"/>
        <end position="313"/>
    </location>
</feature>
<feature type="compositionally biased region" description="Low complexity" evidence="3">
    <location>
        <begin position="256"/>
        <end position="266"/>
    </location>
</feature>
<dbReference type="Pfam" id="PF03152">
    <property type="entry name" value="UFD1_N1"/>
    <property type="match status" value="1"/>
</dbReference>
<evidence type="ECO:0000256" key="2">
    <source>
        <dbReference type="ARBA" id="ARBA00022786"/>
    </source>
</evidence>
<dbReference type="Proteomes" id="UP000594638">
    <property type="component" value="Unassembled WGS sequence"/>
</dbReference>
<feature type="domain" description="Ubiquitin fusion degradation protein UFD1 N-terminal subdomain 2" evidence="5">
    <location>
        <begin position="110"/>
        <end position="184"/>
    </location>
</feature>
<feature type="compositionally biased region" description="Basic and acidic residues" evidence="3">
    <location>
        <begin position="190"/>
        <end position="203"/>
    </location>
</feature>
<dbReference type="AlphaFoldDB" id="A0A8S0R5R5"/>
<gene>
    <name evidence="6" type="ORF">OLEA9_A030251</name>
</gene>
<evidence type="ECO:0000313" key="7">
    <source>
        <dbReference type="Proteomes" id="UP000594638"/>
    </source>
</evidence>
<dbReference type="GO" id="GO:0036503">
    <property type="term" value="P:ERAD pathway"/>
    <property type="evidence" value="ECO:0007669"/>
    <property type="project" value="TreeGrafter"/>
</dbReference>
<dbReference type="InterPro" id="IPR042299">
    <property type="entry name" value="Ufd1-like_Nn"/>
</dbReference>
<dbReference type="PANTHER" id="PTHR12555">
    <property type="entry name" value="UBIQUITIN FUSION DEGRADATON PROTEIN 1"/>
    <property type="match status" value="1"/>
</dbReference>
<evidence type="ECO:0000259" key="4">
    <source>
        <dbReference type="Pfam" id="PF03152"/>
    </source>
</evidence>
<dbReference type="GO" id="GO:0034098">
    <property type="term" value="C:VCP-NPL4-UFD1 AAA ATPase complex"/>
    <property type="evidence" value="ECO:0007669"/>
    <property type="project" value="TreeGrafter"/>
</dbReference>
<evidence type="ECO:0000256" key="3">
    <source>
        <dbReference type="SAM" id="MobiDB-lite"/>
    </source>
</evidence>
<comment type="caution">
    <text evidence="6">The sequence shown here is derived from an EMBL/GenBank/DDBJ whole genome shotgun (WGS) entry which is preliminary data.</text>
</comment>
<protein>
    <submittedName>
        <fullName evidence="6">Ubiquitin fusion degradation 1 homolog</fullName>
    </submittedName>
</protein>
<dbReference type="Gramene" id="OE9A030251T1">
    <property type="protein sequence ID" value="OE9A030251C1"/>
    <property type="gene ID" value="OE9A030251"/>
</dbReference>
<dbReference type="GO" id="GO:0031593">
    <property type="term" value="F:polyubiquitin modification-dependent protein binding"/>
    <property type="evidence" value="ECO:0007669"/>
    <property type="project" value="TreeGrafter"/>
</dbReference>
<feature type="compositionally biased region" description="Basic and acidic residues" evidence="3">
    <location>
        <begin position="281"/>
        <end position="299"/>
    </location>
</feature>
<sequence length="313" mass="34694">MDDRFSRGQLGFEQAYCCTSFSKSKKSELECGDKIVMPESALHALMARDIPHPYMFQIKPYYNPGHVSHCGISEFTADEGFIKVPDWMMENLNLQEGELVLIESALLPTGNFLKLQPHSTKFIQLLNPKAVLEKTLRRFSCLSTGDTIMVTHDNQKFYINVLETKPGPAICLIETDCEVDFAAPLDYKEPEKPEKVKENAPEKVEEEETEEQIKFRPFTGKGRRLDGESVDGKVANSKTQENNAPTTSGSSGGSGAVSASTTSVGGKKSGKLVFGSNGLERLSDDSRNDFKLQERKEQKSQAFTGKKHVLGSL</sequence>
<dbReference type="InterPro" id="IPR004854">
    <property type="entry name" value="Ufd1-like"/>
</dbReference>
<evidence type="ECO:0000259" key="5">
    <source>
        <dbReference type="Pfam" id="PF24842"/>
    </source>
</evidence>
<evidence type="ECO:0000313" key="6">
    <source>
        <dbReference type="EMBL" id="CAA2974308.1"/>
    </source>
</evidence>